<dbReference type="InterPro" id="IPR017868">
    <property type="entry name" value="Filamin/ABP280_repeat-like"/>
</dbReference>
<dbReference type="SMART" id="SM00557">
    <property type="entry name" value="IG_FLMN"/>
    <property type="match status" value="1"/>
</dbReference>
<dbReference type="Gene3D" id="2.60.40.10">
    <property type="entry name" value="Immunoglobulins"/>
    <property type="match status" value="1"/>
</dbReference>
<feature type="repeat" description="NHL" evidence="6">
    <location>
        <begin position="364"/>
        <end position="406"/>
    </location>
</feature>
<dbReference type="PROSITE" id="PS50194">
    <property type="entry name" value="FILAMIN_REPEAT"/>
    <property type="match status" value="1"/>
</dbReference>
<dbReference type="Pfam" id="PF01436">
    <property type="entry name" value="NHL"/>
    <property type="match status" value="3"/>
</dbReference>
<sequence>MDISGILRDRLQEGQILQDFHWRLGPQYPKRDGTGHYRFCRHCYTSEDDCPSIDEVAELLDEGKTPSDTWAGCCENHGSPSSMRSYTKSVHPEQLPDCGPALGVLKVNNPSYLYVFACDRQGERRTEGGDRVEASLSHPEDFENLSVEDLKDGRYKVTFLPLTPGEYSLRITIGPRGAEEEVQGGPFSLDVRPPTIYSLLGAEEEGEGKAKLGQAGEPHIPDQIGAVHHPSGVAFDHSGRYIFVVDQSNHRVQVFDSHTQEALAAFGKKGLGMYDFDTPCGILADRENRIVVSDLLNHRLQVLEFNPRTKELKHLRSVGHIGTGEREFQFPKGIGLTENGCILVCDSGNHRVQVLDMLDNFKSVREFGFLGSGEGQFESPLDAAVTVTGEILVSDSNNRIQVFDSKGVYLRCFGLKGRKDGFFHYPVNIAVNDENALFVCDQGNHRVQVFNAADGAFLHKWGGSKKKKPEPVEGEAPPEEPAEGEEGAEKPEEWQGIRCPAGVAVNASGMVVVTDYQAHAIFAF</sequence>
<dbReference type="AlphaFoldDB" id="A0A813HW81"/>
<evidence type="ECO:0000313" key="9">
    <source>
        <dbReference type="Proteomes" id="UP000654075"/>
    </source>
</evidence>
<evidence type="ECO:0000256" key="5">
    <source>
        <dbReference type="PROSITE-ProRule" id="PRU00087"/>
    </source>
</evidence>
<dbReference type="GO" id="GO:0005737">
    <property type="term" value="C:cytoplasm"/>
    <property type="evidence" value="ECO:0007669"/>
    <property type="project" value="UniProtKB-SubCell"/>
</dbReference>
<dbReference type="PROSITE" id="PS51125">
    <property type="entry name" value="NHL"/>
    <property type="match status" value="5"/>
</dbReference>
<feature type="compositionally biased region" description="Acidic residues" evidence="7">
    <location>
        <begin position="472"/>
        <end position="486"/>
    </location>
</feature>
<keyword evidence="4" id="KW-0862">Zinc</keyword>
<proteinExistence type="predicted"/>
<dbReference type="InterPro" id="IPR001258">
    <property type="entry name" value="NHL_repeat"/>
</dbReference>
<dbReference type="InterPro" id="IPR001298">
    <property type="entry name" value="Filamin/ABP280_rpt"/>
</dbReference>
<keyword evidence="1" id="KW-0479">Metal-binding</keyword>
<evidence type="ECO:0000256" key="4">
    <source>
        <dbReference type="ARBA" id="ARBA00022833"/>
    </source>
</evidence>
<evidence type="ECO:0000256" key="1">
    <source>
        <dbReference type="ARBA" id="ARBA00022723"/>
    </source>
</evidence>
<organism evidence="8 9">
    <name type="scientific">Polarella glacialis</name>
    <name type="common">Dinoflagellate</name>
    <dbReference type="NCBI Taxonomy" id="89957"/>
    <lineage>
        <taxon>Eukaryota</taxon>
        <taxon>Sar</taxon>
        <taxon>Alveolata</taxon>
        <taxon>Dinophyceae</taxon>
        <taxon>Suessiales</taxon>
        <taxon>Suessiaceae</taxon>
        <taxon>Polarella</taxon>
    </lineage>
</organism>
<reference evidence="8" key="1">
    <citation type="submission" date="2021-02" db="EMBL/GenBank/DDBJ databases">
        <authorList>
            <person name="Dougan E. K."/>
            <person name="Rhodes N."/>
            <person name="Thang M."/>
            <person name="Chan C."/>
        </authorList>
    </citation>
    <scope>NUCLEOTIDE SEQUENCE</scope>
</reference>
<dbReference type="OrthoDB" id="423308at2759"/>
<feature type="region of interest" description="Disordered" evidence="7">
    <location>
        <begin position="462"/>
        <end position="493"/>
    </location>
</feature>
<evidence type="ECO:0000313" key="8">
    <source>
        <dbReference type="EMBL" id="CAE8641633.1"/>
    </source>
</evidence>
<dbReference type="GO" id="GO:0061630">
    <property type="term" value="F:ubiquitin protein ligase activity"/>
    <property type="evidence" value="ECO:0007669"/>
    <property type="project" value="TreeGrafter"/>
</dbReference>
<keyword evidence="3" id="KW-0863">Zinc-finger</keyword>
<gene>
    <name evidence="8" type="ORF">PGLA1383_LOCUS56249</name>
</gene>
<dbReference type="Proteomes" id="UP000654075">
    <property type="component" value="Unassembled WGS sequence"/>
</dbReference>
<feature type="repeat" description="NHL" evidence="6">
    <location>
        <begin position="410"/>
        <end position="453"/>
    </location>
</feature>
<keyword evidence="9" id="KW-1185">Reference proteome</keyword>
<dbReference type="InterPro" id="IPR014756">
    <property type="entry name" value="Ig_E-set"/>
</dbReference>
<dbReference type="SUPFAM" id="SSF81296">
    <property type="entry name" value="E set domains"/>
    <property type="match status" value="1"/>
</dbReference>
<accession>A0A813HW81</accession>
<feature type="repeat" description="Filamin" evidence="5">
    <location>
        <begin position="87"/>
        <end position="191"/>
    </location>
</feature>
<feature type="repeat" description="NHL" evidence="6">
    <location>
        <begin position="484"/>
        <end position="524"/>
    </location>
</feature>
<dbReference type="PANTHER" id="PTHR24104">
    <property type="entry name" value="E3 UBIQUITIN-PROTEIN LIGASE NHLRC1-RELATED"/>
    <property type="match status" value="1"/>
</dbReference>
<dbReference type="InterPro" id="IPR011042">
    <property type="entry name" value="6-blade_b-propeller_TolB-like"/>
</dbReference>
<evidence type="ECO:0000256" key="7">
    <source>
        <dbReference type="SAM" id="MobiDB-lite"/>
    </source>
</evidence>
<dbReference type="Pfam" id="PF00630">
    <property type="entry name" value="Filamin"/>
    <property type="match status" value="1"/>
</dbReference>
<dbReference type="GO" id="GO:0008270">
    <property type="term" value="F:zinc ion binding"/>
    <property type="evidence" value="ECO:0007669"/>
    <property type="project" value="UniProtKB-KW"/>
</dbReference>
<dbReference type="Gene3D" id="2.120.10.30">
    <property type="entry name" value="TolB, C-terminal domain"/>
    <property type="match status" value="3"/>
</dbReference>
<name>A0A813HW81_POLGL</name>
<dbReference type="InterPro" id="IPR013783">
    <property type="entry name" value="Ig-like_fold"/>
</dbReference>
<comment type="caution">
    <text evidence="8">The sequence shown here is derived from an EMBL/GenBank/DDBJ whole genome shotgun (WGS) entry which is preliminary data.</text>
</comment>
<dbReference type="EMBL" id="CAJNNV010032954">
    <property type="protein sequence ID" value="CAE8641633.1"/>
    <property type="molecule type" value="Genomic_DNA"/>
</dbReference>
<protein>
    <submittedName>
        <fullName evidence="8">Uncharacterized protein</fullName>
    </submittedName>
</protein>
<evidence type="ECO:0000256" key="2">
    <source>
        <dbReference type="ARBA" id="ARBA00022737"/>
    </source>
</evidence>
<dbReference type="GO" id="GO:0043161">
    <property type="term" value="P:proteasome-mediated ubiquitin-dependent protein catabolic process"/>
    <property type="evidence" value="ECO:0007669"/>
    <property type="project" value="TreeGrafter"/>
</dbReference>
<feature type="repeat" description="NHL" evidence="6">
    <location>
        <begin position="229"/>
        <end position="258"/>
    </location>
</feature>
<dbReference type="GO" id="GO:0000209">
    <property type="term" value="P:protein polyubiquitination"/>
    <property type="evidence" value="ECO:0007669"/>
    <property type="project" value="TreeGrafter"/>
</dbReference>
<feature type="repeat" description="NHL" evidence="6">
    <location>
        <begin position="315"/>
        <end position="358"/>
    </location>
</feature>
<dbReference type="InterPro" id="IPR050952">
    <property type="entry name" value="TRIM-NHL_E3_ligases"/>
</dbReference>
<evidence type="ECO:0000256" key="3">
    <source>
        <dbReference type="ARBA" id="ARBA00022771"/>
    </source>
</evidence>
<evidence type="ECO:0000256" key="6">
    <source>
        <dbReference type="PROSITE-ProRule" id="PRU00504"/>
    </source>
</evidence>
<dbReference type="SUPFAM" id="SSF101898">
    <property type="entry name" value="NHL repeat"/>
    <property type="match status" value="1"/>
</dbReference>
<keyword evidence="2" id="KW-0677">Repeat</keyword>
<dbReference type="PANTHER" id="PTHR24104:SF25">
    <property type="entry name" value="PROTEIN LIN-41"/>
    <property type="match status" value="1"/>
</dbReference>